<sequence>MINVRSPHRNSTFQKLFSLPPEEFLVSDFSCSLKRKLPLQVFDPSLKDYITTTASNHPIYMPHTPEYVEFRFG</sequence>
<dbReference type="InterPro" id="IPR044511">
    <property type="entry name" value="At1g03370/At5g50170-like"/>
</dbReference>
<dbReference type="EMBL" id="JAMZMK010010435">
    <property type="protein sequence ID" value="KAI7731535.1"/>
    <property type="molecule type" value="Genomic_DNA"/>
</dbReference>
<comment type="caution">
    <text evidence="1">The sequence shown here is derived from an EMBL/GenBank/DDBJ whole genome shotgun (WGS) entry which is preliminary data.</text>
</comment>
<dbReference type="Proteomes" id="UP001206925">
    <property type="component" value="Unassembled WGS sequence"/>
</dbReference>
<protein>
    <submittedName>
        <fullName evidence="1">Uncharacterized protein</fullName>
    </submittedName>
</protein>
<accession>A0AAD5BY66</accession>
<dbReference type="InterPro" id="IPR011993">
    <property type="entry name" value="PH-like_dom_sf"/>
</dbReference>
<keyword evidence="2" id="KW-1185">Reference proteome</keyword>
<evidence type="ECO:0000313" key="1">
    <source>
        <dbReference type="EMBL" id="KAI7731535.1"/>
    </source>
</evidence>
<gene>
    <name evidence="1" type="ORF">M8C21_017664</name>
</gene>
<proteinExistence type="predicted"/>
<reference evidence="1" key="1">
    <citation type="submission" date="2022-06" db="EMBL/GenBank/DDBJ databases">
        <title>Uncovering the hologenomic basis of an extraordinary plant invasion.</title>
        <authorList>
            <person name="Bieker V.C."/>
            <person name="Martin M.D."/>
            <person name="Gilbert T."/>
            <person name="Hodgins K."/>
            <person name="Battlay P."/>
            <person name="Petersen B."/>
            <person name="Wilson J."/>
        </authorList>
    </citation>
    <scope>NUCLEOTIDE SEQUENCE</scope>
    <source>
        <strain evidence="1">AA19_3_7</strain>
        <tissue evidence="1">Leaf</tissue>
    </source>
</reference>
<name>A0AAD5BY66_AMBAR</name>
<dbReference type="AlphaFoldDB" id="A0AAD5BY66"/>
<organism evidence="1 2">
    <name type="scientific">Ambrosia artemisiifolia</name>
    <name type="common">Common ragweed</name>
    <dbReference type="NCBI Taxonomy" id="4212"/>
    <lineage>
        <taxon>Eukaryota</taxon>
        <taxon>Viridiplantae</taxon>
        <taxon>Streptophyta</taxon>
        <taxon>Embryophyta</taxon>
        <taxon>Tracheophyta</taxon>
        <taxon>Spermatophyta</taxon>
        <taxon>Magnoliopsida</taxon>
        <taxon>eudicotyledons</taxon>
        <taxon>Gunneridae</taxon>
        <taxon>Pentapetalae</taxon>
        <taxon>asterids</taxon>
        <taxon>campanulids</taxon>
        <taxon>Asterales</taxon>
        <taxon>Asteraceae</taxon>
        <taxon>Asteroideae</taxon>
        <taxon>Heliantheae alliance</taxon>
        <taxon>Heliantheae</taxon>
        <taxon>Ambrosia</taxon>
    </lineage>
</organism>
<dbReference type="Gene3D" id="2.30.29.30">
    <property type="entry name" value="Pleckstrin-homology domain (PH domain)/Phosphotyrosine-binding domain (PTB)"/>
    <property type="match status" value="1"/>
</dbReference>
<dbReference type="PANTHER" id="PTHR46296">
    <property type="entry name" value="BNAA05G37250D PROTEIN"/>
    <property type="match status" value="1"/>
</dbReference>
<evidence type="ECO:0000313" key="2">
    <source>
        <dbReference type="Proteomes" id="UP001206925"/>
    </source>
</evidence>
<dbReference type="PANTHER" id="PTHR46296:SF7">
    <property type="entry name" value="C2 DOMAIN-CONTAINING PROTEIN"/>
    <property type="match status" value="1"/>
</dbReference>